<dbReference type="Gene3D" id="3.40.50.2300">
    <property type="match status" value="1"/>
</dbReference>
<accession>A0ABV6KDL1</accession>
<protein>
    <submittedName>
        <fullName evidence="7">Response regulator</fullName>
    </submittedName>
</protein>
<keyword evidence="1" id="KW-0805">Transcription regulation</keyword>
<feature type="modified residue" description="4-aspartylphosphate" evidence="4">
    <location>
        <position position="55"/>
    </location>
</feature>
<dbReference type="Pfam" id="PF00072">
    <property type="entry name" value="Response_reg"/>
    <property type="match status" value="1"/>
</dbReference>
<dbReference type="SUPFAM" id="SSF52172">
    <property type="entry name" value="CheY-like"/>
    <property type="match status" value="1"/>
</dbReference>
<dbReference type="EMBL" id="JBHLUX010000033">
    <property type="protein sequence ID" value="MFC0471401.1"/>
    <property type="molecule type" value="Genomic_DNA"/>
</dbReference>
<evidence type="ECO:0000313" key="8">
    <source>
        <dbReference type="Proteomes" id="UP001589838"/>
    </source>
</evidence>
<dbReference type="CDD" id="cd17536">
    <property type="entry name" value="REC_YesN-like"/>
    <property type="match status" value="1"/>
</dbReference>
<dbReference type="SMART" id="SM00342">
    <property type="entry name" value="HTH_ARAC"/>
    <property type="match status" value="1"/>
</dbReference>
<dbReference type="PROSITE" id="PS50110">
    <property type="entry name" value="RESPONSE_REGULATORY"/>
    <property type="match status" value="1"/>
</dbReference>
<dbReference type="Gene3D" id="1.10.10.60">
    <property type="entry name" value="Homeodomain-like"/>
    <property type="match status" value="2"/>
</dbReference>
<feature type="domain" description="HTH araC/xylS-type" evidence="5">
    <location>
        <begin position="150"/>
        <end position="248"/>
    </location>
</feature>
<evidence type="ECO:0000259" key="5">
    <source>
        <dbReference type="PROSITE" id="PS01124"/>
    </source>
</evidence>
<dbReference type="InterPro" id="IPR018062">
    <property type="entry name" value="HTH_AraC-typ_CS"/>
</dbReference>
<dbReference type="PROSITE" id="PS01124">
    <property type="entry name" value="HTH_ARAC_FAMILY_2"/>
    <property type="match status" value="1"/>
</dbReference>
<dbReference type="Pfam" id="PF12833">
    <property type="entry name" value="HTH_18"/>
    <property type="match status" value="1"/>
</dbReference>
<dbReference type="InterPro" id="IPR001789">
    <property type="entry name" value="Sig_transdc_resp-reg_receiver"/>
</dbReference>
<dbReference type="SUPFAM" id="SSF46689">
    <property type="entry name" value="Homeodomain-like"/>
    <property type="match status" value="1"/>
</dbReference>
<evidence type="ECO:0000313" key="7">
    <source>
        <dbReference type="EMBL" id="MFC0471401.1"/>
    </source>
</evidence>
<dbReference type="Proteomes" id="UP001589838">
    <property type="component" value="Unassembled WGS sequence"/>
</dbReference>
<evidence type="ECO:0000256" key="1">
    <source>
        <dbReference type="ARBA" id="ARBA00023015"/>
    </source>
</evidence>
<evidence type="ECO:0000256" key="2">
    <source>
        <dbReference type="ARBA" id="ARBA00023125"/>
    </source>
</evidence>
<reference evidence="7 8" key="1">
    <citation type="submission" date="2024-09" db="EMBL/GenBank/DDBJ databases">
        <authorList>
            <person name="Sun Q."/>
            <person name="Mori K."/>
        </authorList>
    </citation>
    <scope>NUCLEOTIDE SEQUENCE [LARGE SCALE GENOMIC DNA]</scope>
    <source>
        <strain evidence="7 8">NCAIM B.02610</strain>
    </source>
</reference>
<keyword evidence="4" id="KW-0597">Phosphoprotein</keyword>
<keyword evidence="2" id="KW-0238">DNA-binding</keyword>
<dbReference type="PROSITE" id="PS00041">
    <property type="entry name" value="HTH_ARAC_FAMILY_1"/>
    <property type="match status" value="1"/>
</dbReference>
<dbReference type="SMART" id="SM00448">
    <property type="entry name" value="REC"/>
    <property type="match status" value="1"/>
</dbReference>
<dbReference type="PRINTS" id="PR00032">
    <property type="entry name" value="HTHARAC"/>
</dbReference>
<dbReference type="InterPro" id="IPR020449">
    <property type="entry name" value="Tscrpt_reg_AraC-type_HTH"/>
</dbReference>
<dbReference type="PANTHER" id="PTHR43280:SF2">
    <property type="entry name" value="HTH-TYPE TRANSCRIPTIONAL REGULATOR EXSA"/>
    <property type="match status" value="1"/>
</dbReference>
<dbReference type="InterPro" id="IPR011006">
    <property type="entry name" value="CheY-like_superfamily"/>
</dbReference>
<dbReference type="InterPro" id="IPR009057">
    <property type="entry name" value="Homeodomain-like_sf"/>
</dbReference>
<dbReference type="InterPro" id="IPR018060">
    <property type="entry name" value="HTH_AraC"/>
</dbReference>
<sequence>MNKMLIVDDDWMISDSLKTMDEWVDLNIDVVSTAENGQEALYWLEKESIDIILTDIRMPHMDGLALTKHILDHKLKPVVIIMSGYEEFSYAQKALRYNAKGYILKPIDINELFETVKRVQVELNSQKQVPVENNSATAVESQTHQERLITNTISYIHSNYMEPLTLKSLAERVHLSEQYLGQLFKTVTGESFLSYLTNHRMKRACDLLKNPVLKVYEVSEKIGYTDSKHFTKVFKKMYGYTPKEYRKINYQ</sequence>
<keyword evidence="8" id="KW-1185">Reference proteome</keyword>
<feature type="domain" description="Response regulatory" evidence="6">
    <location>
        <begin position="3"/>
        <end position="120"/>
    </location>
</feature>
<proteinExistence type="predicted"/>
<evidence type="ECO:0000256" key="3">
    <source>
        <dbReference type="ARBA" id="ARBA00023163"/>
    </source>
</evidence>
<dbReference type="RefSeq" id="WP_335961866.1">
    <property type="nucleotide sequence ID" value="NZ_JAXBLX010000021.1"/>
</dbReference>
<evidence type="ECO:0000259" key="6">
    <source>
        <dbReference type="PROSITE" id="PS50110"/>
    </source>
</evidence>
<keyword evidence="3" id="KW-0804">Transcription</keyword>
<comment type="caution">
    <text evidence="7">The sequence shown here is derived from an EMBL/GenBank/DDBJ whole genome shotgun (WGS) entry which is preliminary data.</text>
</comment>
<name>A0ABV6KDL1_9BACI</name>
<gene>
    <name evidence="7" type="ORF">ACFFHM_13100</name>
</gene>
<evidence type="ECO:0000256" key="4">
    <source>
        <dbReference type="PROSITE-ProRule" id="PRU00169"/>
    </source>
</evidence>
<dbReference type="PANTHER" id="PTHR43280">
    <property type="entry name" value="ARAC-FAMILY TRANSCRIPTIONAL REGULATOR"/>
    <property type="match status" value="1"/>
</dbReference>
<organism evidence="7 8">
    <name type="scientific">Halalkalibacter kiskunsagensis</name>
    <dbReference type="NCBI Taxonomy" id="1548599"/>
    <lineage>
        <taxon>Bacteria</taxon>
        <taxon>Bacillati</taxon>
        <taxon>Bacillota</taxon>
        <taxon>Bacilli</taxon>
        <taxon>Bacillales</taxon>
        <taxon>Bacillaceae</taxon>
        <taxon>Halalkalibacter</taxon>
    </lineage>
</organism>